<evidence type="ECO:0000313" key="11">
    <source>
        <dbReference type="EMBL" id="RDE09007.1"/>
    </source>
</evidence>
<comment type="similarity">
    <text evidence="1 10">Belongs to the alphaproteobacteria porin family.</text>
</comment>
<evidence type="ECO:0000256" key="9">
    <source>
        <dbReference type="ARBA" id="ARBA00023237"/>
    </source>
</evidence>
<keyword evidence="6 10" id="KW-0406">Ion transport</keyword>
<dbReference type="AlphaFoldDB" id="A0A369W4S5"/>
<organism evidence="11 12">
    <name type="scientific">Pelagibacterium lacus</name>
    <dbReference type="NCBI Taxonomy" id="2282655"/>
    <lineage>
        <taxon>Bacteria</taxon>
        <taxon>Pseudomonadati</taxon>
        <taxon>Pseudomonadota</taxon>
        <taxon>Alphaproteobacteria</taxon>
        <taxon>Hyphomicrobiales</taxon>
        <taxon>Devosiaceae</taxon>
        <taxon>Pelagibacterium</taxon>
    </lineage>
</organism>
<evidence type="ECO:0000256" key="6">
    <source>
        <dbReference type="ARBA" id="ARBA00023065"/>
    </source>
</evidence>
<keyword evidence="8 10" id="KW-0472">Membrane</keyword>
<protein>
    <recommendedName>
        <fullName evidence="10">Porin</fullName>
    </recommendedName>
</protein>
<keyword evidence="3 10" id="KW-1134">Transmembrane beta strand</keyword>
<dbReference type="OrthoDB" id="7801681at2"/>
<evidence type="ECO:0000256" key="10">
    <source>
        <dbReference type="RuleBase" id="RU364005"/>
    </source>
</evidence>
<reference evidence="12" key="1">
    <citation type="submission" date="2018-07" db="EMBL/GenBank/DDBJ databases">
        <authorList>
            <person name="Liu B.-T."/>
            <person name="Du Z."/>
        </authorList>
    </citation>
    <scope>NUCLEOTIDE SEQUENCE [LARGE SCALE GENOMIC DNA]</scope>
    <source>
        <strain evidence="12">XYN52</strain>
    </source>
</reference>
<name>A0A369W4S5_9HYPH</name>
<accession>A0A369W4S5</accession>
<evidence type="ECO:0000313" key="12">
    <source>
        <dbReference type="Proteomes" id="UP000253759"/>
    </source>
</evidence>
<evidence type="ECO:0000256" key="4">
    <source>
        <dbReference type="ARBA" id="ARBA00022692"/>
    </source>
</evidence>
<dbReference type="Proteomes" id="UP000253759">
    <property type="component" value="Unassembled WGS sequence"/>
</dbReference>
<proteinExistence type="inferred from homology"/>
<dbReference type="Pfam" id="PF02530">
    <property type="entry name" value="Porin_2"/>
    <property type="match status" value="1"/>
</dbReference>
<comment type="subcellular location">
    <subcellularLocation>
        <location evidence="10">Cell outer membrane</location>
        <topology evidence="10">Multi-pass membrane protein</topology>
    </subcellularLocation>
</comment>
<dbReference type="RefSeq" id="WP_114645772.1">
    <property type="nucleotide sequence ID" value="NZ_QQNH01000009.1"/>
</dbReference>
<evidence type="ECO:0000256" key="7">
    <source>
        <dbReference type="ARBA" id="ARBA00023114"/>
    </source>
</evidence>
<evidence type="ECO:0000256" key="1">
    <source>
        <dbReference type="ARBA" id="ARBA00009521"/>
    </source>
</evidence>
<dbReference type="EMBL" id="QQNH01000009">
    <property type="protein sequence ID" value="RDE09007.1"/>
    <property type="molecule type" value="Genomic_DNA"/>
</dbReference>
<evidence type="ECO:0000256" key="2">
    <source>
        <dbReference type="ARBA" id="ARBA00022448"/>
    </source>
</evidence>
<keyword evidence="12" id="KW-1185">Reference proteome</keyword>
<keyword evidence="4 10" id="KW-0812">Transmembrane</keyword>
<comment type="domain">
    <text evidence="10">Consists of 16-stranded beta-barrel sheets, with large surface-exposed loops, that form a transmembrane pore at the center of each barrel. The pore is partially ocluded by a peptide loop that folds into the pore lumen.</text>
</comment>
<keyword evidence="9 10" id="KW-0998">Cell outer membrane</keyword>
<comment type="function">
    <text evidence="10">Forms passive diffusion pores that allow small molecular weight hydrophilic materials across the outer membrane.</text>
</comment>
<dbReference type="InterPro" id="IPR003684">
    <property type="entry name" value="Porin_alphabac"/>
</dbReference>
<gene>
    <name evidence="11" type="ORF">DVH29_08605</name>
</gene>
<evidence type="ECO:0000256" key="3">
    <source>
        <dbReference type="ARBA" id="ARBA00022452"/>
    </source>
</evidence>
<feature type="signal peptide" evidence="10">
    <location>
        <begin position="1"/>
        <end position="22"/>
    </location>
</feature>
<dbReference type="GO" id="GO:0006811">
    <property type="term" value="P:monoatomic ion transport"/>
    <property type="evidence" value="ECO:0007669"/>
    <property type="project" value="UniProtKB-KW"/>
</dbReference>
<sequence length="394" mass="41662">MKLKSLLLGSAAVLALSTGAQAADPIASFVSLGVCDAYGITGLTIESDDTCLKISGNVSYEYRITHWDGLGTFYDNGAGVEWQLLFEATTQTDAGAAKAVLRLNDVPGTHGGDVRIERAFVSFGDTTVITAGRIGSLFDTVILTSIYGSRHEDFIDFWNFDNSEPDKSWLVNEVATGGTGIQVESLIADGFSVLVALEDLEDDGTAGLAIAYDANGIEAEAGILVGDIYNNLVADPVNFYLRASADFDNFTVRGGFVADDTGYWLATIGADATFDMFSLKVDALFDEDGDWGIFGEGSFAATDTIDVFVGAAYNDWVGGASDFTVYGGAEFDVTETISARAQIGYIEFNPGGANFVYGELGAVYAPGGGFEAGLDLTATTDGDYQLTFTTSKKF</sequence>
<dbReference type="GO" id="GO:0015288">
    <property type="term" value="F:porin activity"/>
    <property type="evidence" value="ECO:0007669"/>
    <property type="project" value="UniProtKB-KW"/>
</dbReference>
<comment type="caution">
    <text evidence="11">The sequence shown here is derived from an EMBL/GenBank/DDBJ whole genome shotgun (WGS) entry which is preliminary data.</text>
</comment>
<keyword evidence="5 10" id="KW-0732">Signal</keyword>
<dbReference type="GO" id="GO:0046930">
    <property type="term" value="C:pore complex"/>
    <property type="evidence" value="ECO:0007669"/>
    <property type="project" value="UniProtKB-KW"/>
</dbReference>
<feature type="chain" id="PRO_5041020997" description="Porin" evidence="10">
    <location>
        <begin position="23"/>
        <end position="394"/>
    </location>
</feature>
<keyword evidence="7 10" id="KW-0626">Porin</keyword>
<dbReference type="GO" id="GO:0009279">
    <property type="term" value="C:cell outer membrane"/>
    <property type="evidence" value="ECO:0007669"/>
    <property type="project" value="UniProtKB-SubCell"/>
</dbReference>
<evidence type="ECO:0000256" key="5">
    <source>
        <dbReference type="ARBA" id="ARBA00022729"/>
    </source>
</evidence>
<evidence type="ECO:0000256" key="8">
    <source>
        <dbReference type="ARBA" id="ARBA00023136"/>
    </source>
</evidence>
<keyword evidence="2 10" id="KW-0813">Transport</keyword>
<dbReference type="SUPFAM" id="SSF56935">
    <property type="entry name" value="Porins"/>
    <property type="match status" value="1"/>
</dbReference>